<gene>
    <name evidence="1" type="ORF">ANCCAN_00406</name>
</gene>
<dbReference type="OrthoDB" id="5832223at2759"/>
<proteinExistence type="predicted"/>
<reference evidence="1 2" key="1">
    <citation type="submission" date="2014-10" db="EMBL/GenBank/DDBJ databases">
        <title>Draft genome of the hookworm Ancylostoma caninum.</title>
        <authorList>
            <person name="Mitreva M."/>
        </authorList>
    </citation>
    <scope>NUCLEOTIDE SEQUENCE [LARGE SCALE GENOMIC DNA]</scope>
    <source>
        <strain evidence="1 2">Baltimore</strain>
    </source>
</reference>
<sequence>MCPETISDQISFLFRQWAIRTYKKDPQQDEQISEETEIERLHSKFWELWYSSMLLRIPGVPKAVNREEYYVALEDYINLFKYNPLQSCPLSATDCYGNTRRLKLMRTPVDILDSNIAKDMLTSPSTEEVRKGEEQNRGRDGETFDHWWMLTGEQKRMMQVQEYADDLWTMSRLNYDYMERSRAL</sequence>
<dbReference type="Proteomes" id="UP000252519">
    <property type="component" value="Unassembled WGS sequence"/>
</dbReference>
<comment type="caution">
    <text evidence="1">The sequence shown here is derived from an EMBL/GenBank/DDBJ whole genome shotgun (WGS) entry which is preliminary data.</text>
</comment>
<evidence type="ECO:0000313" key="2">
    <source>
        <dbReference type="Proteomes" id="UP000252519"/>
    </source>
</evidence>
<dbReference type="AlphaFoldDB" id="A0A368H9Q4"/>
<dbReference type="EMBL" id="JOJR01000002">
    <property type="protein sequence ID" value="RCN53343.1"/>
    <property type="molecule type" value="Genomic_DNA"/>
</dbReference>
<keyword evidence="2" id="KW-1185">Reference proteome</keyword>
<protein>
    <submittedName>
        <fullName evidence="1">Uncharacterized protein</fullName>
    </submittedName>
</protein>
<evidence type="ECO:0000313" key="1">
    <source>
        <dbReference type="EMBL" id="RCN53343.1"/>
    </source>
</evidence>
<accession>A0A368H9Q4</accession>
<organism evidence="1 2">
    <name type="scientific">Ancylostoma caninum</name>
    <name type="common">Dog hookworm</name>
    <dbReference type="NCBI Taxonomy" id="29170"/>
    <lineage>
        <taxon>Eukaryota</taxon>
        <taxon>Metazoa</taxon>
        <taxon>Ecdysozoa</taxon>
        <taxon>Nematoda</taxon>
        <taxon>Chromadorea</taxon>
        <taxon>Rhabditida</taxon>
        <taxon>Rhabditina</taxon>
        <taxon>Rhabditomorpha</taxon>
        <taxon>Strongyloidea</taxon>
        <taxon>Ancylostomatidae</taxon>
        <taxon>Ancylostomatinae</taxon>
        <taxon>Ancylostoma</taxon>
    </lineage>
</organism>
<name>A0A368H9Q4_ANCCA</name>